<evidence type="ECO:0000313" key="5">
    <source>
        <dbReference type="Proteomes" id="UP001319180"/>
    </source>
</evidence>
<keyword evidence="1" id="KW-1133">Transmembrane helix</keyword>
<evidence type="ECO:0000256" key="1">
    <source>
        <dbReference type="SAM" id="Phobius"/>
    </source>
</evidence>
<dbReference type="InterPro" id="IPR006860">
    <property type="entry name" value="FecR"/>
</dbReference>
<dbReference type="Pfam" id="PF04773">
    <property type="entry name" value="FecR"/>
    <property type="match status" value="1"/>
</dbReference>
<dbReference type="GO" id="GO:0016989">
    <property type="term" value="F:sigma factor antagonist activity"/>
    <property type="evidence" value="ECO:0007669"/>
    <property type="project" value="TreeGrafter"/>
</dbReference>
<name>A0AAP2DDT2_9BACT</name>
<feature type="transmembrane region" description="Helical" evidence="1">
    <location>
        <begin position="71"/>
        <end position="92"/>
    </location>
</feature>
<protein>
    <submittedName>
        <fullName evidence="4">FecR domain-containing protein</fullName>
    </submittedName>
</protein>
<evidence type="ECO:0000259" key="2">
    <source>
        <dbReference type="Pfam" id="PF04773"/>
    </source>
</evidence>
<dbReference type="Proteomes" id="UP001319180">
    <property type="component" value="Unassembled WGS sequence"/>
</dbReference>
<dbReference type="PANTHER" id="PTHR30273">
    <property type="entry name" value="PERIPLASMIC SIGNAL SENSOR AND SIGMA FACTOR ACTIVATOR FECR-RELATED"/>
    <property type="match status" value="1"/>
</dbReference>
<dbReference type="InterPro" id="IPR032508">
    <property type="entry name" value="FecR_C"/>
</dbReference>
<gene>
    <name evidence="4" type="ORF">KK078_22340</name>
</gene>
<dbReference type="PANTHER" id="PTHR30273:SF2">
    <property type="entry name" value="PROTEIN FECR"/>
    <property type="match status" value="1"/>
</dbReference>
<accession>A0AAP2DDT2</accession>
<keyword evidence="1" id="KW-0812">Transmembrane</keyword>
<feature type="domain" description="Protein FecR C-terminal" evidence="3">
    <location>
        <begin position="235"/>
        <end position="298"/>
    </location>
</feature>
<dbReference type="Gene3D" id="3.55.50.30">
    <property type="match status" value="1"/>
</dbReference>
<comment type="caution">
    <text evidence="4">The sequence shown here is derived from an EMBL/GenBank/DDBJ whole genome shotgun (WGS) entry which is preliminary data.</text>
</comment>
<dbReference type="EMBL" id="JAHESC010000039">
    <property type="protein sequence ID" value="MBT1689321.1"/>
    <property type="molecule type" value="Genomic_DNA"/>
</dbReference>
<evidence type="ECO:0000259" key="3">
    <source>
        <dbReference type="Pfam" id="PF16344"/>
    </source>
</evidence>
<keyword evidence="5" id="KW-1185">Reference proteome</keyword>
<proteinExistence type="predicted"/>
<sequence>MEEKIRDLFNKYVDGKASAKERQVVEAFFEKMQEGGVTPERAVQDRLLMDRLDEKVFKRTIYRQRLRRKTMLMAAASLLVILSAVIPVFLHFHETTITIIAQQGERTRVVLPDSSMAYLNSGSAMGYSSRMRGSERTVTLSGEAYFEVKHDPSKPFIVESRTLKTRVLGTRFVVSDYPGENASVVVRSGKVGVTTPDNKPLAILEKDQRVYYKNGVAMKESVAAKDYYSWKDGSIVFNEANLKQVIHILNRRFNVNIVLTSAFDKKCTITGSYPDQRIEDVLKSLQFIYGIEYSLEANGEICLKAIPC</sequence>
<dbReference type="AlphaFoldDB" id="A0AAP2DDT2"/>
<dbReference type="PIRSF" id="PIRSF018266">
    <property type="entry name" value="FecR"/>
    <property type="match status" value="1"/>
</dbReference>
<reference evidence="4 5" key="1">
    <citation type="submission" date="2021-05" db="EMBL/GenBank/DDBJ databases">
        <title>A Polyphasic approach of four new species of the genus Ohtaekwangia: Ohtaekwangia histidinii sp. nov., Ohtaekwangia cretensis sp. nov., Ohtaekwangia indiensis sp. nov., Ohtaekwangia reichenbachii sp. nov. from diverse environment.</title>
        <authorList>
            <person name="Octaviana S."/>
        </authorList>
    </citation>
    <scope>NUCLEOTIDE SEQUENCE [LARGE SCALE GENOMIC DNA]</scope>
    <source>
        <strain evidence="4 5">PWU37</strain>
    </source>
</reference>
<dbReference type="Gene3D" id="2.60.120.1440">
    <property type="match status" value="1"/>
</dbReference>
<dbReference type="InterPro" id="IPR012373">
    <property type="entry name" value="Ferrdict_sens_TM"/>
</dbReference>
<feature type="domain" description="FecR protein" evidence="2">
    <location>
        <begin position="99"/>
        <end position="191"/>
    </location>
</feature>
<organism evidence="4 5">
    <name type="scientific">Dawidia soli</name>
    <dbReference type="NCBI Taxonomy" id="2782352"/>
    <lineage>
        <taxon>Bacteria</taxon>
        <taxon>Pseudomonadati</taxon>
        <taxon>Bacteroidota</taxon>
        <taxon>Cytophagia</taxon>
        <taxon>Cytophagales</taxon>
        <taxon>Chryseotaleaceae</taxon>
        <taxon>Dawidia</taxon>
    </lineage>
</organism>
<dbReference type="RefSeq" id="WP_254092547.1">
    <property type="nucleotide sequence ID" value="NZ_JAHESC010000039.1"/>
</dbReference>
<keyword evidence="1" id="KW-0472">Membrane</keyword>
<evidence type="ECO:0000313" key="4">
    <source>
        <dbReference type="EMBL" id="MBT1689321.1"/>
    </source>
</evidence>
<dbReference type="Pfam" id="PF16344">
    <property type="entry name" value="FecR_C"/>
    <property type="match status" value="1"/>
</dbReference>